<dbReference type="InterPro" id="IPR009050">
    <property type="entry name" value="Globin-like_sf"/>
</dbReference>
<dbReference type="CDD" id="cd14757">
    <property type="entry name" value="GS_EcDosC-like_GGDEF"/>
    <property type="match status" value="1"/>
</dbReference>
<dbReference type="InterPro" id="IPR039435">
    <property type="entry name" value="DosC_GS"/>
</dbReference>
<dbReference type="Gene3D" id="3.30.70.270">
    <property type="match status" value="1"/>
</dbReference>
<evidence type="ECO:0000256" key="6">
    <source>
        <dbReference type="ARBA" id="ARBA00022679"/>
    </source>
</evidence>
<dbReference type="InterPro" id="IPR050469">
    <property type="entry name" value="Diguanylate_Cyclase"/>
</dbReference>
<gene>
    <name evidence="14" type="ORF">CWE15_08835</name>
</gene>
<dbReference type="InterPro" id="IPR000160">
    <property type="entry name" value="GGDEF_dom"/>
</dbReference>
<keyword evidence="9" id="KW-0460">Magnesium</keyword>
<dbReference type="PANTHER" id="PTHR45138:SF9">
    <property type="entry name" value="DIGUANYLATE CYCLASE DGCM-RELATED"/>
    <property type="match status" value="1"/>
</dbReference>
<dbReference type="PROSITE" id="PS50887">
    <property type="entry name" value="GGDEF"/>
    <property type="match status" value="1"/>
</dbReference>
<dbReference type="GO" id="GO:1902201">
    <property type="term" value="P:negative regulation of bacterial-type flagellum-dependent cell motility"/>
    <property type="evidence" value="ECO:0007669"/>
    <property type="project" value="TreeGrafter"/>
</dbReference>
<dbReference type="UniPathway" id="UPA00599"/>
<feature type="domain" description="GGDEF" evidence="13">
    <location>
        <begin position="324"/>
        <end position="457"/>
    </location>
</feature>
<dbReference type="FunFam" id="3.30.70.270:FF:000001">
    <property type="entry name" value="Diguanylate cyclase domain protein"/>
    <property type="match status" value="1"/>
</dbReference>
<evidence type="ECO:0000256" key="12">
    <source>
        <dbReference type="ARBA" id="ARBA00034247"/>
    </source>
</evidence>
<dbReference type="SMART" id="SM00267">
    <property type="entry name" value="GGDEF"/>
    <property type="match status" value="1"/>
</dbReference>
<dbReference type="GO" id="GO:0052621">
    <property type="term" value="F:diguanylate cyclase activity"/>
    <property type="evidence" value="ECO:0007669"/>
    <property type="project" value="UniProtKB-EC"/>
</dbReference>
<evidence type="ECO:0000256" key="5">
    <source>
        <dbReference type="ARBA" id="ARBA00022617"/>
    </source>
</evidence>
<reference evidence="14 15" key="1">
    <citation type="journal article" date="2011" name="Front. Microbiol.">
        <title>Genomic signatures of strain selection and enhancement in Bacillus atrophaeus var. globigii, a historical biowarfare simulant.</title>
        <authorList>
            <person name="Gibbons H.S."/>
            <person name="Broomall S.M."/>
            <person name="McNew L.A."/>
            <person name="Daligault H."/>
            <person name="Chapman C."/>
            <person name="Bruce D."/>
            <person name="Karavis M."/>
            <person name="Krepps M."/>
            <person name="McGregor P.A."/>
            <person name="Hong C."/>
            <person name="Park K.H."/>
            <person name="Akmal A."/>
            <person name="Feldman A."/>
            <person name="Lin J.S."/>
            <person name="Chang W.E."/>
            <person name="Higgs B.W."/>
            <person name="Demirev P."/>
            <person name="Lindquist J."/>
            <person name="Liem A."/>
            <person name="Fochler E."/>
            <person name="Read T.D."/>
            <person name="Tapia R."/>
            <person name="Johnson S."/>
            <person name="Bishop-Lilly K.A."/>
            <person name="Detter C."/>
            <person name="Han C."/>
            <person name="Sozhamannan S."/>
            <person name="Rosenzweig C.N."/>
            <person name="Skowronski E.W."/>
        </authorList>
    </citation>
    <scope>NUCLEOTIDE SEQUENCE [LARGE SCALE GENOMIC DNA]</scope>
    <source>
        <strain evidence="14 15">AIT1</strain>
    </source>
</reference>
<dbReference type="GO" id="GO:0020037">
    <property type="term" value="F:heme binding"/>
    <property type="evidence" value="ECO:0007669"/>
    <property type="project" value="InterPro"/>
</dbReference>
<dbReference type="PANTHER" id="PTHR45138">
    <property type="entry name" value="REGULATORY COMPONENTS OF SENSORY TRANSDUCTION SYSTEM"/>
    <property type="match status" value="1"/>
</dbReference>
<accession>A0A432X114</accession>
<comment type="caution">
    <text evidence="14">The sequence shown here is derived from an EMBL/GenBank/DDBJ whole genome shotgun (WGS) entry which is preliminary data.</text>
</comment>
<dbReference type="SUPFAM" id="SSF46458">
    <property type="entry name" value="Globin-like"/>
    <property type="match status" value="1"/>
</dbReference>
<comment type="catalytic activity">
    <reaction evidence="12">
        <text>2 GTP = 3',3'-c-di-GMP + 2 diphosphate</text>
        <dbReference type="Rhea" id="RHEA:24898"/>
        <dbReference type="ChEBI" id="CHEBI:33019"/>
        <dbReference type="ChEBI" id="CHEBI:37565"/>
        <dbReference type="ChEBI" id="CHEBI:58805"/>
        <dbReference type="EC" id="2.7.7.65"/>
    </reaction>
</comment>
<dbReference type="InterPro" id="IPR043128">
    <property type="entry name" value="Rev_trsase/Diguanyl_cyclase"/>
</dbReference>
<evidence type="ECO:0000256" key="9">
    <source>
        <dbReference type="ARBA" id="ARBA00022842"/>
    </source>
</evidence>
<keyword evidence="8" id="KW-0547">Nucleotide-binding</keyword>
<dbReference type="GO" id="GO:0005886">
    <property type="term" value="C:plasma membrane"/>
    <property type="evidence" value="ECO:0007669"/>
    <property type="project" value="TreeGrafter"/>
</dbReference>
<keyword evidence="7" id="KW-0479">Metal-binding</keyword>
<comment type="cofactor">
    <cofactor evidence="1">
        <name>Mg(2+)</name>
        <dbReference type="ChEBI" id="CHEBI:18420"/>
    </cofactor>
</comment>
<dbReference type="SUPFAM" id="SSF55073">
    <property type="entry name" value="Nucleotide cyclase"/>
    <property type="match status" value="1"/>
</dbReference>
<dbReference type="GO" id="GO:0019825">
    <property type="term" value="F:oxygen binding"/>
    <property type="evidence" value="ECO:0007669"/>
    <property type="project" value="InterPro"/>
</dbReference>
<organism evidence="14 15">
    <name type="scientific">Aliidiomarina taiwanensis</name>
    <dbReference type="NCBI Taxonomy" id="946228"/>
    <lineage>
        <taxon>Bacteria</taxon>
        <taxon>Pseudomonadati</taxon>
        <taxon>Pseudomonadota</taxon>
        <taxon>Gammaproteobacteria</taxon>
        <taxon>Alteromonadales</taxon>
        <taxon>Idiomarinaceae</taxon>
        <taxon>Aliidiomarina</taxon>
    </lineage>
</organism>
<dbReference type="GO" id="GO:0046872">
    <property type="term" value="F:metal ion binding"/>
    <property type="evidence" value="ECO:0007669"/>
    <property type="project" value="UniProtKB-KW"/>
</dbReference>
<evidence type="ECO:0000256" key="3">
    <source>
        <dbReference type="ARBA" id="ARBA00012528"/>
    </source>
</evidence>
<dbReference type="Pfam" id="PF11563">
    <property type="entry name" value="Protoglobin"/>
    <property type="match status" value="1"/>
</dbReference>
<keyword evidence="5" id="KW-0349">Heme</keyword>
<dbReference type="Pfam" id="PF21118">
    <property type="entry name" value="DosC_2nd"/>
    <property type="match status" value="1"/>
</dbReference>
<protein>
    <recommendedName>
        <fullName evidence="4">Diguanylate cyclase DosC</fullName>
        <ecNumber evidence="3">2.7.7.65</ecNumber>
    </recommendedName>
    <alternativeName>
        <fullName evidence="11">Direct oxygen-sensing cyclase</fullName>
    </alternativeName>
</protein>
<dbReference type="OrthoDB" id="9812358at2"/>
<name>A0A432X114_9GAMM</name>
<dbReference type="GO" id="GO:0043709">
    <property type="term" value="P:cell adhesion involved in single-species biofilm formation"/>
    <property type="evidence" value="ECO:0007669"/>
    <property type="project" value="TreeGrafter"/>
</dbReference>
<dbReference type="Pfam" id="PF00990">
    <property type="entry name" value="GGDEF"/>
    <property type="match status" value="1"/>
</dbReference>
<dbReference type="GO" id="GO:0000166">
    <property type="term" value="F:nucleotide binding"/>
    <property type="evidence" value="ECO:0007669"/>
    <property type="project" value="UniProtKB-KW"/>
</dbReference>
<dbReference type="EMBL" id="PIPQ01000005">
    <property type="protein sequence ID" value="RUO39849.1"/>
    <property type="molecule type" value="Genomic_DNA"/>
</dbReference>
<dbReference type="Gene3D" id="1.10.490.10">
    <property type="entry name" value="Globins"/>
    <property type="match status" value="1"/>
</dbReference>
<evidence type="ECO:0000313" key="14">
    <source>
        <dbReference type="EMBL" id="RUO39849.1"/>
    </source>
</evidence>
<evidence type="ECO:0000256" key="10">
    <source>
        <dbReference type="ARBA" id="ARBA00023004"/>
    </source>
</evidence>
<dbReference type="InterPro" id="IPR029787">
    <property type="entry name" value="Nucleotide_cyclase"/>
</dbReference>
<keyword evidence="10" id="KW-0408">Iron</keyword>
<dbReference type="Proteomes" id="UP000286976">
    <property type="component" value="Unassembled WGS sequence"/>
</dbReference>
<dbReference type="EC" id="2.7.7.65" evidence="3"/>
<evidence type="ECO:0000256" key="8">
    <source>
        <dbReference type="ARBA" id="ARBA00022741"/>
    </source>
</evidence>
<evidence type="ECO:0000256" key="1">
    <source>
        <dbReference type="ARBA" id="ARBA00001946"/>
    </source>
</evidence>
<dbReference type="InterPro" id="IPR044398">
    <property type="entry name" value="Globin-sensor_dom"/>
</dbReference>
<evidence type="ECO:0000256" key="7">
    <source>
        <dbReference type="ARBA" id="ARBA00022723"/>
    </source>
</evidence>
<comment type="cofactor">
    <cofactor evidence="2">
        <name>heme</name>
        <dbReference type="ChEBI" id="CHEBI:30413"/>
    </cofactor>
</comment>
<dbReference type="InterPro" id="IPR048442">
    <property type="entry name" value="DosC_2nd"/>
</dbReference>
<sequence>MQRLVSERLKSDWQSLVQEQHAPHLNIITSLVEQHSAELARYFYANMLSDDDASTFLSHDEVKQRLSKSLQRWLINLFQVPENYDLDATLQQQVKVGEVHARIKLPIHLVLRGARCLKKHFAELLQEQALDPATQVACFQLYSDLIDIAMELMSLAYTTSTEAGVRSEEIYRMYSIAQNSAAERERQKAALLNWENKLMFQHTFGSESGQPSALRLCEFGLWFHHKGAHAFADYKETKLIEQAITEIDSRLGFVLSEQQSPTEKLEALRFIRSQTQAIQFHLDELFTRSSEMDHGRDVLTHLLNRKFLPTVMMRQIAHARAHNSRFAAVIIDLDYFKSINDEFGHEAGDSVLQQVSQLLMSACRSSDFVFRMGGEEFLVVLVDIEEEAAFQVAEKLRKLVAKEKIHLPENKTTKVTASLGLTLYSGHPDYQVILREADKALYQAKNNGRNSTVIYSKELN</sequence>
<dbReference type="AlphaFoldDB" id="A0A432X114"/>
<evidence type="ECO:0000256" key="11">
    <source>
        <dbReference type="ARBA" id="ARBA00029839"/>
    </source>
</evidence>
<evidence type="ECO:0000313" key="15">
    <source>
        <dbReference type="Proteomes" id="UP000286976"/>
    </source>
</evidence>
<dbReference type="RefSeq" id="WP_126757724.1">
    <property type="nucleotide sequence ID" value="NZ_PIPQ01000005.1"/>
</dbReference>
<evidence type="ECO:0000259" key="13">
    <source>
        <dbReference type="PROSITE" id="PS50887"/>
    </source>
</evidence>
<dbReference type="InterPro" id="IPR012292">
    <property type="entry name" value="Globin/Proto"/>
</dbReference>
<dbReference type="NCBIfam" id="TIGR00254">
    <property type="entry name" value="GGDEF"/>
    <property type="match status" value="1"/>
</dbReference>
<evidence type="ECO:0000256" key="4">
    <source>
        <dbReference type="ARBA" id="ARBA00015125"/>
    </source>
</evidence>
<keyword evidence="6" id="KW-0808">Transferase</keyword>
<dbReference type="CDD" id="cd01949">
    <property type="entry name" value="GGDEF"/>
    <property type="match status" value="1"/>
</dbReference>
<evidence type="ECO:0000256" key="2">
    <source>
        <dbReference type="ARBA" id="ARBA00001971"/>
    </source>
</evidence>
<proteinExistence type="predicted"/>
<keyword evidence="15" id="KW-1185">Reference proteome</keyword>